<evidence type="ECO:0000256" key="2">
    <source>
        <dbReference type="SAM" id="Phobius"/>
    </source>
</evidence>
<comment type="caution">
    <text evidence="4">The sequence shown here is derived from an EMBL/GenBank/DDBJ whole genome shotgun (WGS) entry which is preliminary data.</text>
</comment>
<dbReference type="EMBL" id="RQYT01000004">
    <property type="protein sequence ID" value="RRD50699.1"/>
    <property type="molecule type" value="Genomic_DNA"/>
</dbReference>
<sequence>MASTVPCALRCSSARPCMPACSKWNEPDRSEMTLRTFRLIATPILLLGLLALLVWGAFWGWRNLTAPFPEPEPTPCVTHTTDVLVPSQVSVRVINGGQTVGLATRVGESMQAAGFQVIRVSNTEERIAGIIIRSGSNNVDAATLVASRFNSPQVENDARVDGTVDILVGSDYPGLAEAPLNEVPVTSGTICLAPSPSPTDVPPPVDAPSETAPQPTQS</sequence>
<feature type="transmembrane region" description="Helical" evidence="2">
    <location>
        <begin position="39"/>
        <end position="61"/>
    </location>
</feature>
<evidence type="ECO:0000313" key="4">
    <source>
        <dbReference type="EMBL" id="RRD50699.1"/>
    </source>
</evidence>
<feature type="region of interest" description="Disordered" evidence="1">
    <location>
        <begin position="189"/>
        <end position="218"/>
    </location>
</feature>
<feature type="domain" description="LytR/CpsA/Psr regulator C-terminal" evidence="3">
    <location>
        <begin position="88"/>
        <end position="172"/>
    </location>
</feature>
<organism evidence="4 5">
    <name type="scientific">Arachnia propionica</name>
    <dbReference type="NCBI Taxonomy" id="1750"/>
    <lineage>
        <taxon>Bacteria</taxon>
        <taxon>Bacillati</taxon>
        <taxon>Actinomycetota</taxon>
        <taxon>Actinomycetes</taxon>
        <taxon>Propionibacteriales</taxon>
        <taxon>Propionibacteriaceae</taxon>
        <taxon>Arachnia</taxon>
    </lineage>
</organism>
<evidence type="ECO:0000256" key="1">
    <source>
        <dbReference type="SAM" id="MobiDB-lite"/>
    </source>
</evidence>
<name>A0A3P1WVU7_9ACTN</name>
<evidence type="ECO:0000313" key="5">
    <source>
        <dbReference type="Proteomes" id="UP000280935"/>
    </source>
</evidence>
<dbReference type="Gene3D" id="3.30.70.2390">
    <property type="match status" value="1"/>
</dbReference>
<dbReference type="InterPro" id="IPR027381">
    <property type="entry name" value="LytR/CpsA/Psr_C"/>
</dbReference>
<keyword evidence="2" id="KW-0812">Transmembrane</keyword>
<reference evidence="4 5" key="1">
    <citation type="submission" date="2018-11" db="EMBL/GenBank/DDBJ databases">
        <title>Genomes From Bacteria Associated with the Canine Oral Cavity: a Test Case for Automated Genome-Based Taxonomic Assignment.</title>
        <authorList>
            <person name="Coil D.A."/>
            <person name="Jospin G."/>
            <person name="Darling A.E."/>
            <person name="Wallis C."/>
            <person name="Davis I.J."/>
            <person name="Harris S."/>
            <person name="Eisen J.A."/>
            <person name="Holcombe L.J."/>
            <person name="O'Flynn C."/>
        </authorList>
    </citation>
    <scope>NUCLEOTIDE SEQUENCE [LARGE SCALE GENOMIC DNA]</scope>
    <source>
        <strain evidence="4 5">OH2822_COT-296</strain>
    </source>
</reference>
<accession>A0A3P1WVU7</accession>
<keyword evidence="2" id="KW-0472">Membrane</keyword>
<dbReference type="OrthoDB" id="3728747at2"/>
<dbReference type="Pfam" id="PF13399">
    <property type="entry name" value="LytR_C"/>
    <property type="match status" value="1"/>
</dbReference>
<protein>
    <submittedName>
        <fullName evidence="4">LytR family transcriptional regulator</fullName>
    </submittedName>
</protein>
<gene>
    <name evidence="4" type="ORF">EII35_02910</name>
</gene>
<dbReference type="AlphaFoldDB" id="A0A3P1WVU7"/>
<proteinExistence type="predicted"/>
<dbReference type="Proteomes" id="UP000280935">
    <property type="component" value="Unassembled WGS sequence"/>
</dbReference>
<evidence type="ECO:0000259" key="3">
    <source>
        <dbReference type="Pfam" id="PF13399"/>
    </source>
</evidence>
<feature type="compositionally biased region" description="Pro residues" evidence="1">
    <location>
        <begin position="195"/>
        <end position="206"/>
    </location>
</feature>
<keyword evidence="2" id="KW-1133">Transmembrane helix</keyword>